<dbReference type="InterPro" id="IPR012417">
    <property type="entry name" value="CaM-bd_dom_pln"/>
</dbReference>
<dbReference type="GO" id="GO:0005516">
    <property type="term" value="F:calmodulin binding"/>
    <property type="evidence" value="ECO:0007669"/>
    <property type="project" value="InterPro"/>
</dbReference>
<dbReference type="OrthoDB" id="1304871at2759"/>
<dbReference type="Pfam" id="PF07839">
    <property type="entry name" value="CaM_binding"/>
    <property type="match status" value="1"/>
</dbReference>
<organism evidence="3 4">
    <name type="scientific">Dioscorea zingiberensis</name>
    <dbReference type="NCBI Taxonomy" id="325984"/>
    <lineage>
        <taxon>Eukaryota</taxon>
        <taxon>Viridiplantae</taxon>
        <taxon>Streptophyta</taxon>
        <taxon>Embryophyta</taxon>
        <taxon>Tracheophyta</taxon>
        <taxon>Spermatophyta</taxon>
        <taxon>Magnoliopsida</taxon>
        <taxon>Liliopsida</taxon>
        <taxon>Dioscoreales</taxon>
        <taxon>Dioscoreaceae</taxon>
        <taxon>Dioscorea</taxon>
    </lineage>
</organism>
<name>A0A9D5BVA3_9LILI</name>
<keyword evidence="4" id="KW-1185">Reference proteome</keyword>
<dbReference type="SMART" id="SM01054">
    <property type="entry name" value="CaM_binding"/>
    <property type="match status" value="1"/>
</dbReference>
<evidence type="ECO:0000313" key="4">
    <source>
        <dbReference type="Proteomes" id="UP001085076"/>
    </source>
</evidence>
<feature type="domain" description="Calmodulin-binding" evidence="2">
    <location>
        <begin position="233"/>
        <end position="336"/>
    </location>
</feature>
<evidence type="ECO:0000256" key="1">
    <source>
        <dbReference type="SAM" id="MobiDB-lite"/>
    </source>
</evidence>
<protein>
    <recommendedName>
        <fullName evidence="2">Calmodulin-binding domain-containing protein</fullName>
    </recommendedName>
</protein>
<evidence type="ECO:0000259" key="2">
    <source>
        <dbReference type="SMART" id="SM01054"/>
    </source>
</evidence>
<proteinExistence type="predicted"/>
<sequence length="361" mass="40382">MVQRKEPGKPQPPSHLINNVVKSHSHASPPSHQQQAAKIKGGSDHNKMMKTVRGNIKEVKSSVAGERPSPNYMKHTCSSGAKGSCLSKPHSACTVMKTCSLDLEFNLGSSSMKVCPYTYCSLNGHGRHELLPPLKHFLSVRRRVIKKQDVNEFSDFFIEIHAKPPVVKDIELTSLEEVDVRIDLPEYDFGSVSESMNPAEEGDRLEITEIKSEACTYEEDDKQANDMEQWNGDNEPKIENKEEVADGIMNSESVNSNQHHTEFNYARKSRNGPQHLPVEPEPEAEKVDLKHQVMDERRNAEGWMIDHALQQVVNNLAPARKRKVALLVEAFEIVMPSPECESPLQHGTSGLAHPRSVQACS</sequence>
<evidence type="ECO:0000313" key="3">
    <source>
        <dbReference type="EMBL" id="KAJ0961363.1"/>
    </source>
</evidence>
<dbReference type="AlphaFoldDB" id="A0A9D5BVA3"/>
<dbReference type="PANTHER" id="PTHR33923">
    <property type="entry name" value="CALMODULIN-BINDING PROTEIN-RELATED"/>
    <property type="match status" value="1"/>
</dbReference>
<feature type="region of interest" description="Disordered" evidence="1">
    <location>
        <begin position="339"/>
        <end position="361"/>
    </location>
</feature>
<feature type="compositionally biased region" description="Low complexity" evidence="1">
    <location>
        <begin position="26"/>
        <end position="37"/>
    </location>
</feature>
<dbReference type="PANTHER" id="PTHR33923:SF2">
    <property type="entry name" value="CALMODULIN-BINDING PROTEIN-RELATED"/>
    <property type="match status" value="1"/>
</dbReference>
<dbReference type="EMBL" id="JAGGNH010000025">
    <property type="protein sequence ID" value="KAJ0961363.1"/>
    <property type="molecule type" value="Genomic_DNA"/>
</dbReference>
<dbReference type="InterPro" id="IPR044681">
    <property type="entry name" value="PICBP-like"/>
</dbReference>
<accession>A0A9D5BVA3</accession>
<comment type="caution">
    <text evidence="3">The sequence shown here is derived from an EMBL/GenBank/DDBJ whole genome shotgun (WGS) entry which is preliminary data.</text>
</comment>
<dbReference type="Proteomes" id="UP001085076">
    <property type="component" value="Unassembled WGS sequence"/>
</dbReference>
<gene>
    <name evidence="3" type="ORF">J5N97_000490</name>
</gene>
<feature type="region of interest" description="Disordered" evidence="1">
    <location>
        <begin position="1"/>
        <end position="47"/>
    </location>
</feature>
<reference evidence="3 4" key="1">
    <citation type="journal article" date="2022" name="Hortic Res">
        <title>The genome of Dioscorea zingiberensis sheds light on the biosynthesis, origin and evolution of the medicinally important diosgenin saponins.</title>
        <authorList>
            <person name="Li Y."/>
            <person name="Tan C."/>
            <person name="Li Z."/>
            <person name="Guo J."/>
            <person name="Li S."/>
            <person name="Chen X."/>
            <person name="Wang C."/>
            <person name="Dai X."/>
            <person name="Yang H."/>
            <person name="Song W."/>
            <person name="Hou L."/>
            <person name="Xu J."/>
            <person name="Tong Z."/>
            <person name="Xu A."/>
            <person name="Yuan X."/>
            <person name="Wang W."/>
            <person name="Yang Q."/>
            <person name="Chen L."/>
            <person name="Sun Z."/>
            <person name="Wang K."/>
            <person name="Pan B."/>
            <person name="Chen J."/>
            <person name="Bao Y."/>
            <person name="Liu F."/>
            <person name="Qi X."/>
            <person name="Gang D.R."/>
            <person name="Wen J."/>
            <person name="Li J."/>
        </authorList>
    </citation>
    <scope>NUCLEOTIDE SEQUENCE [LARGE SCALE GENOMIC DNA]</scope>
    <source>
        <strain evidence="3">Dzin_1.0</strain>
    </source>
</reference>